<dbReference type="InParanoid" id="A0A0G4H229"/>
<keyword evidence="3" id="KW-0808">Transferase</keyword>
<dbReference type="Gene3D" id="1.10.510.10">
    <property type="entry name" value="Transferase(Phosphotransferase) domain 1"/>
    <property type="match status" value="1"/>
</dbReference>
<feature type="compositionally biased region" description="Polar residues" evidence="9">
    <location>
        <begin position="91"/>
        <end position="107"/>
    </location>
</feature>
<sequence>MELGPPRPIETTPLMKFVQQMDAAALRHTLTTKQVVQTNAADAKAHSPLGRHDAIDFSHFKRHSGRHQPSRRKLSRLDKILPPEHMILHQDASSTHEYLTDFSSNKPSPRRDSPVSPKSTALRHTARGELFDVNSFMRREMFSLDQEAPTAAESRPPTPALPATRVKKELEAAIRRARHLLATIDKGDASALDESDREETVEALFGRDEDFQPIRKAVRDLTSERPRVQEWRKSGGQRSGVIDAVAKKAKRLEREVFMKKPPSQPSAAKRDAGLRRRTSKRPFSSSSEEEKEKRRIVHRPSVVPRPTARERRRERSVSSFSVSEFSEKKAASFAPLDTFQRLSVRMSATNTSDNPFLQAAMRLRYGNPSSKVDNKSAARQADKAMWSTWTRDDLVSALNKGKEMILNPPRVDVRRGDAGAGGQDIATLETRSTMQSGGDRIPTATEAAVPENPFASDDERDKDPFASDDERMVLETQHTEAAAGGGGGYGPRPPSTKPKQLPAATESTRGSFARLLHRAQETSNEPLTPHFPDDDTLAEPLLRMVERCPSAAVPPYPAPALLPHATPSVTAYLSRESHETMAVAEIETYDRMEESVPLTRHVLSQPLHFSPPRPTPSNKEDEKQTGRFARGDTTTTTATTICTSEAAESSAEAARGSKGSRQGRPRLCLCAGVDDSAASAATTFYSPSLAKRITGEISKRDEERDTTTNSGPLLCPTAMIFSASMLREDVLKIIPGHRQPSYTAAAPLDARLVFAPSAVAFKSFRLEDFSIITDPPSAAVAMACPTIRSLHVRATPPGVVPLSSPLSLTMDFIDLRAFAYGGLLRYLGTLVGMCGVPFVQRLHSIWLLDDGCLAIAAEHHPIGSVGDAMARREGPFPVDVVRLWMAEVLVMMCYVHERDIGCGYLCPEYLLLDDSGHIALACVPPKQFSKYCEPGSFIPERYLPPEAFGHDAAATADEKGDIWSLGVLLWELLSGYPLFDGSLATIRQCVLDASRAPERIPVLPHIPLSAQHFVYCCMVSDLKRRPSCEVLLMHEFLCDVDVKAVVERTEGHPIDIAPLGLVVH</sequence>
<evidence type="ECO:0000259" key="10">
    <source>
        <dbReference type="PROSITE" id="PS50011"/>
    </source>
</evidence>
<evidence type="ECO:0000256" key="1">
    <source>
        <dbReference type="ARBA" id="ARBA00012513"/>
    </source>
</evidence>
<keyword evidence="4" id="KW-0547">Nucleotide-binding</keyword>
<reference evidence="11 12" key="1">
    <citation type="submission" date="2014-11" db="EMBL/GenBank/DDBJ databases">
        <authorList>
            <person name="Zhu J."/>
            <person name="Qi W."/>
            <person name="Song R."/>
        </authorList>
    </citation>
    <scope>NUCLEOTIDE SEQUENCE [LARGE SCALE GENOMIC DNA]</scope>
</reference>
<gene>
    <name evidence="11" type="ORF">Vbra_19303</name>
</gene>
<comment type="catalytic activity">
    <reaction evidence="7">
        <text>L-threonyl-[protein] + ATP = O-phospho-L-threonyl-[protein] + ADP + H(+)</text>
        <dbReference type="Rhea" id="RHEA:46608"/>
        <dbReference type="Rhea" id="RHEA-COMP:11060"/>
        <dbReference type="Rhea" id="RHEA-COMP:11605"/>
        <dbReference type="ChEBI" id="CHEBI:15378"/>
        <dbReference type="ChEBI" id="CHEBI:30013"/>
        <dbReference type="ChEBI" id="CHEBI:30616"/>
        <dbReference type="ChEBI" id="CHEBI:61977"/>
        <dbReference type="ChEBI" id="CHEBI:456216"/>
        <dbReference type="EC" id="2.7.11.1"/>
    </reaction>
</comment>
<keyword evidence="6" id="KW-0067">ATP-binding</keyword>
<feature type="compositionally biased region" description="Basic and acidic residues" evidence="9">
    <location>
        <begin position="307"/>
        <end position="316"/>
    </location>
</feature>
<feature type="region of interest" description="Disordered" evidence="9">
    <location>
        <begin position="221"/>
        <end position="317"/>
    </location>
</feature>
<comment type="catalytic activity">
    <reaction evidence="8">
        <text>L-seryl-[protein] + ATP = O-phospho-L-seryl-[protein] + ADP + H(+)</text>
        <dbReference type="Rhea" id="RHEA:17989"/>
        <dbReference type="Rhea" id="RHEA-COMP:9863"/>
        <dbReference type="Rhea" id="RHEA-COMP:11604"/>
        <dbReference type="ChEBI" id="CHEBI:15378"/>
        <dbReference type="ChEBI" id="CHEBI:29999"/>
        <dbReference type="ChEBI" id="CHEBI:30616"/>
        <dbReference type="ChEBI" id="CHEBI:83421"/>
        <dbReference type="ChEBI" id="CHEBI:456216"/>
        <dbReference type="EC" id="2.7.11.1"/>
    </reaction>
</comment>
<dbReference type="GO" id="GO:0004674">
    <property type="term" value="F:protein serine/threonine kinase activity"/>
    <property type="evidence" value="ECO:0007669"/>
    <property type="project" value="UniProtKB-KW"/>
</dbReference>
<feature type="region of interest" description="Disordered" evidence="9">
    <location>
        <begin position="429"/>
        <end position="465"/>
    </location>
</feature>
<organism evidence="11 12">
    <name type="scientific">Vitrella brassicaformis (strain CCMP3155)</name>
    <dbReference type="NCBI Taxonomy" id="1169540"/>
    <lineage>
        <taxon>Eukaryota</taxon>
        <taxon>Sar</taxon>
        <taxon>Alveolata</taxon>
        <taxon>Colpodellida</taxon>
        <taxon>Vitrellaceae</taxon>
        <taxon>Vitrella</taxon>
    </lineage>
</organism>
<evidence type="ECO:0000256" key="6">
    <source>
        <dbReference type="ARBA" id="ARBA00022840"/>
    </source>
</evidence>
<dbReference type="Proteomes" id="UP000041254">
    <property type="component" value="Unassembled WGS sequence"/>
</dbReference>
<evidence type="ECO:0000313" key="11">
    <source>
        <dbReference type="EMBL" id="CEM37589.1"/>
    </source>
</evidence>
<dbReference type="SMART" id="SM00220">
    <property type="entry name" value="S_TKc"/>
    <property type="match status" value="1"/>
</dbReference>
<dbReference type="Pfam" id="PF00069">
    <property type="entry name" value="Pkinase"/>
    <property type="match status" value="1"/>
</dbReference>
<dbReference type="PANTHER" id="PTHR24361">
    <property type="entry name" value="MITOGEN-ACTIVATED KINASE KINASE KINASE"/>
    <property type="match status" value="1"/>
</dbReference>
<dbReference type="GO" id="GO:0005524">
    <property type="term" value="F:ATP binding"/>
    <property type="evidence" value="ECO:0007669"/>
    <property type="project" value="UniProtKB-KW"/>
</dbReference>
<evidence type="ECO:0000313" key="12">
    <source>
        <dbReference type="Proteomes" id="UP000041254"/>
    </source>
</evidence>
<dbReference type="InterPro" id="IPR000719">
    <property type="entry name" value="Prot_kinase_dom"/>
</dbReference>
<feature type="compositionally biased region" description="Basic and acidic residues" evidence="9">
    <location>
        <begin position="221"/>
        <end position="233"/>
    </location>
</feature>
<dbReference type="GO" id="GO:0005737">
    <property type="term" value="C:cytoplasm"/>
    <property type="evidence" value="ECO:0007669"/>
    <property type="project" value="TreeGrafter"/>
</dbReference>
<dbReference type="InterPro" id="IPR011009">
    <property type="entry name" value="Kinase-like_dom_sf"/>
</dbReference>
<feature type="compositionally biased region" description="Low complexity" evidence="9">
    <location>
        <begin position="633"/>
        <end position="654"/>
    </location>
</feature>
<name>A0A0G4H229_VITBC</name>
<evidence type="ECO:0000256" key="5">
    <source>
        <dbReference type="ARBA" id="ARBA00022777"/>
    </source>
</evidence>
<proteinExistence type="predicted"/>
<dbReference type="EC" id="2.7.11.1" evidence="1"/>
<dbReference type="AlphaFoldDB" id="A0A0G4H229"/>
<evidence type="ECO:0000256" key="7">
    <source>
        <dbReference type="ARBA" id="ARBA00047899"/>
    </source>
</evidence>
<dbReference type="EMBL" id="CDMY01000947">
    <property type="protein sequence ID" value="CEM37589.1"/>
    <property type="molecule type" value="Genomic_DNA"/>
</dbReference>
<evidence type="ECO:0000256" key="3">
    <source>
        <dbReference type="ARBA" id="ARBA00022679"/>
    </source>
</evidence>
<dbReference type="STRING" id="1169540.A0A0G4H229"/>
<evidence type="ECO:0000256" key="4">
    <source>
        <dbReference type="ARBA" id="ARBA00022741"/>
    </source>
</evidence>
<dbReference type="SUPFAM" id="SSF56112">
    <property type="entry name" value="Protein kinase-like (PK-like)"/>
    <property type="match status" value="1"/>
</dbReference>
<keyword evidence="5" id="KW-0418">Kinase</keyword>
<keyword evidence="2" id="KW-0723">Serine/threonine-protein kinase</keyword>
<accession>A0A0G4H229</accession>
<feature type="region of interest" description="Disordered" evidence="9">
    <location>
        <begin position="602"/>
        <end position="662"/>
    </location>
</feature>
<keyword evidence="12" id="KW-1185">Reference proteome</keyword>
<dbReference type="PANTHER" id="PTHR24361:SF433">
    <property type="entry name" value="PROTEIN KINASE DOMAIN-CONTAINING PROTEIN"/>
    <property type="match status" value="1"/>
</dbReference>
<evidence type="ECO:0000256" key="8">
    <source>
        <dbReference type="ARBA" id="ARBA00048679"/>
    </source>
</evidence>
<feature type="region of interest" description="Disordered" evidence="9">
    <location>
        <begin position="90"/>
        <end position="121"/>
    </location>
</feature>
<feature type="domain" description="Protein kinase" evidence="10">
    <location>
        <begin position="727"/>
        <end position="1037"/>
    </location>
</feature>
<feature type="region of interest" description="Disordered" evidence="9">
    <location>
        <begin position="479"/>
        <end position="507"/>
    </location>
</feature>
<protein>
    <recommendedName>
        <fullName evidence="1">non-specific serine/threonine protein kinase</fullName>
        <ecNumber evidence="1">2.7.11.1</ecNumber>
    </recommendedName>
</protein>
<dbReference type="InterPro" id="IPR053235">
    <property type="entry name" value="Ser_Thr_kinase"/>
</dbReference>
<evidence type="ECO:0000256" key="2">
    <source>
        <dbReference type="ARBA" id="ARBA00022527"/>
    </source>
</evidence>
<dbReference type="VEuPathDB" id="CryptoDB:Vbra_19303"/>
<evidence type="ECO:0000256" key="9">
    <source>
        <dbReference type="SAM" id="MobiDB-lite"/>
    </source>
</evidence>
<dbReference type="PROSITE" id="PS50011">
    <property type="entry name" value="PROTEIN_KINASE_DOM"/>
    <property type="match status" value="1"/>
</dbReference>